<dbReference type="Proteomes" id="UP001054837">
    <property type="component" value="Unassembled WGS sequence"/>
</dbReference>
<sequence>MAEREDHSGVAAEALMQRIADGILIPDGTRVHECRESTFHVNNDLEEWKMENRVLIVETIEKYEPFSTS</sequence>
<dbReference type="EMBL" id="BPLQ01014476">
    <property type="protein sequence ID" value="GIY80093.1"/>
    <property type="molecule type" value="Genomic_DNA"/>
</dbReference>
<protein>
    <submittedName>
        <fullName evidence="1">Uncharacterized protein</fullName>
    </submittedName>
</protein>
<evidence type="ECO:0000313" key="2">
    <source>
        <dbReference type="Proteomes" id="UP001054837"/>
    </source>
</evidence>
<organism evidence="1 2">
    <name type="scientific">Caerostris darwini</name>
    <dbReference type="NCBI Taxonomy" id="1538125"/>
    <lineage>
        <taxon>Eukaryota</taxon>
        <taxon>Metazoa</taxon>
        <taxon>Ecdysozoa</taxon>
        <taxon>Arthropoda</taxon>
        <taxon>Chelicerata</taxon>
        <taxon>Arachnida</taxon>
        <taxon>Araneae</taxon>
        <taxon>Araneomorphae</taxon>
        <taxon>Entelegynae</taxon>
        <taxon>Araneoidea</taxon>
        <taxon>Araneidae</taxon>
        <taxon>Caerostris</taxon>
    </lineage>
</organism>
<gene>
    <name evidence="1" type="ORF">CDAR_186181</name>
</gene>
<comment type="caution">
    <text evidence="1">The sequence shown here is derived from an EMBL/GenBank/DDBJ whole genome shotgun (WGS) entry which is preliminary data.</text>
</comment>
<reference evidence="1 2" key="1">
    <citation type="submission" date="2021-06" db="EMBL/GenBank/DDBJ databases">
        <title>Caerostris darwini draft genome.</title>
        <authorList>
            <person name="Kono N."/>
            <person name="Arakawa K."/>
        </authorList>
    </citation>
    <scope>NUCLEOTIDE SEQUENCE [LARGE SCALE GENOMIC DNA]</scope>
</reference>
<proteinExistence type="predicted"/>
<accession>A0AAV4WCN7</accession>
<keyword evidence="2" id="KW-1185">Reference proteome</keyword>
<evidence type="ECO:0000313" key="1">
    <source>
        <dbReference type="EMBL" id="GIY80093.1"/>
    </source>
</evidence>
<name>A0AAV4WCN7_9ARAC</name>
<dbReference type="AlphaFoldDB" id="A0AAV4WCN7"/>